<dbReference type="RefSeq" id="WP_013355725.1">
    <property type="nucleotide sequence ID" value="NZ_AP028145.1"/>
</dbReference>
<dbReference type="AlphaFoldDB" id="A0A165RKT9"/>
<accession>A0A165RKT9</accession>
<sequence>MTYSLKIGGTVVKAPQSLEVAIQDIDAKASRDANGLLHRDRVAIKRKLTVKWGPLTLAENSTILKAVSGQFFSCSYLDPQEGAVVTKTFYVGDRTAPIYTLNPVTSDYIWQNVSMDFIEQ</sequence>
<evidence type="ECO:0000313" key="4">
    <source>
        <dbReference type="Proteomes" id="UP000076882"/>
    </source>
</evidence>
<evidence type="ECO:0000313" key="2">
    <source>
        <dbReference type="EMBL" id="KZV03617.1"/>
    </source>
</evidence>
<evidence type="ECO:0000313" key="1">
    <source>
        <dbReference type="EMBL" id="KZU94569.1"/>
    </source>
</evidence>
<organism evidence="1 4">
    <name type="scientific">Lactiplantibacillus plantarum</name>
    <name type="common">Lactobacillus plantarum</name>
    <dbReference type="NCBI Taxonomy" id="1590"/>
    <lineage>
        <taxon>Bacteria</taxon>
        <taxon>Bacillati</taxon>
        <taxon>Bacillota</taxon>
        <taxon>Bacilli</taxon>
        <taxon>Lactobacillales</taxon>
        <taxon>Lactobacillaceae</taxon>
        <taxon>Lactiplantibacillus</taxon>
    </lineage>
</organism>
<dbReference type="InterPro" id="IPR046557">
    <property type="entry name" value="DUF6711"/>
</dbReference>
<dbReference type="PATRIC" id="fig|1590.148.peg.2481"/>
<dbReference type="Proteomes" id="UP000076882">
    <property type="component" value="Unassembled WGS sequence"/>
</dbReference>
<gene>
    <name evidence="1" type="ORF">Lp19_2543</name>
    <name evidence="2" type="ORF">NAB2_1251</name>
</gene>
<evidence type="ECO:0000313" key="3">
    <source>
        <dbReference type="Proteomes" id="UP000076872"/>
    </source>
</evidence>
<name>A0A165RKT9_LACPN</name>
<reference evidence="3 4" key="1">
    <citation type="submission" date="2016-03" db="EMBL/GenBank/DDBJ databases">
        <title>Comparative genomics of 54 Lactobacillus plantarum strains reveals genomic uncoupling from niche constraints.</title>
        <authorList>
            <person name="Martino M.E."/>
        </authorList>
    </citation>
    <scope>NUCLEOTIDE SEQUENCE [LARGE SCALE GENOMIC DNA]</scope>
    <source>
        <strain evidence="1 4">19.1</strain>
        <strain evidence="2 3">NAB2</strain>
    </source>
</reference>
<comment type="caution">
    <text evidence="1">The sequence shown here is derived from an EMBL/GenBank/DDBJ whole genome shotgun (WGS) entry which is preliminary data.</text>
</comment>
<dbReference type="EMBL" id="LUXO01000024">
    <property type="protein sequence ID" value="KZV03617.1"/>
    <property type="molecule type" value="Genomic_DNA"/>
</dbReference>
<dbReference type="Pfam" id="PF20458">
    <property type="entry name" value="DUF6711"/>
    <property type="match status" value="1"/>
</dbReference>
<protein>
    <submittedName>
        <fullName evidence="1">Prophage protein</fullName>
    </submittedName>
</protein>
<proteinExistence type="predicted"/>
<dbReference type="EMBL" id="LUXM01000033">
    <property type="protein sequence ID" value="KZU94569.1"/>
    <property type="molecule type" value="Genomic_DNA"/>
</dbReference>
<dbReference type="Proteomes" id="UP000076872">
    <property type="component" value="Unassembled WGS sequence"/>
</dbReference>